<dbReference type="PANTHER" id="PTHR12697:SF5">
    <property type="entry name" value="DEOXYHYPUSINE HYDROXYLASE"/>
    <property type="match status" value="1"/>
</dbReference>
<evidence type="ECO:0000256" key="4">
    <source>
        <dbReference type="ARBA" id="ARBA00023239"/>
    </source>
</evidence>
<evidence type="ECO:0000313" key="8">
    <source>
        <dbReference type="Proteomes" id="UP000629098"/>
    </source>
</evidence>
<keyword evidence="8" id="KW-1185">Reference proteome</keyword>
<gene>
    <name evidence="7" type="ORF">ICL16_12445</name>
</gene>
<proteinExistence type="inferred from homology"/>
<dbReference type="Proteomes" id="UP000629098">
    <property type="component" value="Unassembled WGS sequence"/>
</dbReference>
<dbReference type="GO" id="GO:0030089">
    <property type="term" value="C:phycobilisome"/>
    <property type="evidence" value="ECO:0007669"/>
    <property type="project" value="UniProtKB-KW"/>
</dbReference>
<comment type="similarity">
    <text evidence="1">Belongs to the CpcE/RpcE/PecE family.</text>
</comment>
<dbReference type="GO" id="GO:0016829">
    <property type="term" value="F:lyase activity"/>
    <property type="evidence" value="ECO:0007669"/>
    <property type="project" value="UniProtKB-KW"/>
</dbReference>
<comment type="caution">
    <text evidence="7">The sequence shown here is derived from an EMBL/GenBank/DDBJ whole genome shotgun (WGS) entry which is preliminary data.</text>
</comment>
<reference evidence="7" key="1">
    <citation type="submission" date="2020-09" db="EMBL/GenBank/DDBJ databases">
        <title>Iningainema tapete sp. nov. (Scytonemataceae, Cyanobacteria) from greenhouses in central Florida (USA) produces two types of nodularin with biosynthetic potential for microcystin-LR and anabaenopeptins.</title>
        <authorList>
            <person name="Berthold D.E."/>
            <person name="Lefler F.W."/>
            <person name="Huang I.-S."/>
            <person name="Abdulla H."/>
            <person name="Zimba P.V."/>
            <person name="Laughinghouse H.D. IV."/>
        </authorList>
    </citation>
    <scope>NUCLEOTIDE SEQUENCE</scope>
    <source>
        <strain evidence="7">BLCCT55</strain>
    </source>
</reference>
<dbReference type="SMART" id="SM00567">
    <property type="entry name" value="EZ_HEAT"/>
    <property type="match status" value="6"/>
</dbReference>
<evidence type="ECO:0000256" key="1">
    <source>
        <dbReference type="ARBA" id="ARBA00009299"/>
    </source>
</evidence>
<keyword evidence="6" id="KW-1133">Transmembrane helix</keyword>
<feature type="transmembrane region" description="Helical" evidence="6">
    <location>
        <begin position="12"/>
        <end position="36"/>
    </location>
</feature>
<dbReference type="InterPro" id="IPR011989">
    <property type="entry name" value="ARM-like"/>
</dbReference>
<dbReference type="InterPro" id="IPR021133">
    <property type="entry name" value="HEAT_type_2"/>
</dbReference>
<keyword evidence="6" id="KW-0472">Membrane</keyword>
<dbReference type="RefSeq" id="WP_190827947.1">
    <property type="nucleotide sequence ID" value="NZ_CAWPPI010000046.1"/>
</dbReference>
<dbReference type="Gene3D" id="1.25.10.10">
    <property type="entry name" value="Leucine-rich Repeat Variant"/>
    <property type="match status" value="2"/>
</dbReference>
<dbReference type="SUPFAM" id="SSF48371">
    <property type="entry name" value="ARM repeat"/>
    <property type="match status" value="1"/>
</dbReference>
<dbReference type="PROSITE" id="PS50077">
    <property type="entry name" value="HEAT_REPEAT"/>
    <property type="match status" value="2"/>
</dbReference>
<keyword evidence="4" id="KW-0456">Lyase</keyword>
<dbReference type="EMBL" id="JACXAE010000046">
    <property type="protein sequence ID" value="MBD2772860.1"/>
    <property type="molecule type" value="Genomic_DNA"/>
</dbReference>
<dbReference type="InterPro" id="IPR004155">
    <property type="entry name" value="PBS_lyase_HEAT"/>
</dbReference>
<evidence type="ECO:0000256" key="6">
    <source>
        <dbReference type="SAM" id="Phobius"/>
    </source>
</evidence>
<evidence type="ECO:0000256" key="2">
    <source>
        <dbReference type="ARBA" id="ARBA00022549"/>
    </source>
</evidence>
<dbReference type="InterPro" id="IPR016024">
    <property type="entry name" value="ARM-type_fold"/>
</dbReference>
<evidence type="ECO:0000313" key="7">
    <source>
        <dbReference type="EMBL" id="MBD2772860.1"/>
    </source>
</evidence>
<evidence type="ECO:0000256" key="5">
    <source>
        <dbReference type="ARBA" id="ARBA00045876"/>
    </source>
</evidence>
<keyword evidence="6" id="KW-0812">Transmembrane</keyword>
<accession>A0A8J7CDJ8</accession>
<sequence length="286" mass="30932">MSVIKYTRKQAYVTTSQIAIALVCLYSPLLVINATWAKVTETQISSQVQQFKNPQQRSSAIDYLASVGKPAVPALITALQDSDAQVRSSAAITLGKIGSVASEAVPALMRLADDKDATVGSQAFQAIAKIDKKAFVPLLVEGLNSDKSWQRYSAAHALRAMGKNAAPAVPALIQKLEDEDVWLRVNVATALGRIGVASKPAVPRLVNLLQDKDVTVRHSAAYALGEIALSLQENISQLPTKELDILVTNLEKAMKVVQNPSLKFREYAITSVSDPLAMLKKERLSR</sequence>
<keyword evidence="2" id="KW-0042">Antenna complex</keyword>
<comment type="function">
    <text evidence="5">Catalyzes the hydroxylation of the N(6)-(4-aminobutyl)-L-lysine intermediate produced by deoxyhypusine synthase/DHPS on a critical lysine of the eukaryotic translation initiation factor 5A/eIF-5A. This is the second step of the post-translational modification of that lysine into an unusual amino acid residue named hypusine. Hypusination is unique to mature eIF-5A factor and is essential for its function.</text>
</comment>
<dbReference type="SMART" id="SM00185">
    <property type="entry name" value="ARM"/>
    <property type="match status" value="2"/>
</dbReference>
<protein>
    <submittedName>
        <fullName evidence="7">HEAT repeat domain-containing protein</fullName>
    </submittedName>
</protein>
<dbReference type="Pfam" id="PF13646">
    <property type="entry name" value="HEAT_2"/>
    <property type="match status" value="2"/>
</dbReference>
<dbReference type="InterPro" id="IPR000225">
    <property type="entry name" value="Armadillo"/>
</dbReference>
<dbReference type="GO" id="GO:0016491">
    <property type="term" value="F:oxidoreductase activity"/>
    <property type="evidence" value="ECO:0007669"/>
    <property type="project" value="TreeGrafter"/>
</dbReference>
<dbReference type="AlphaFoldDB" id="A0A8J7CDJ8"/>
<evidence type="ECO:0000256" key="3">
    <source>
        <dbReference type="ARBA" id="ARBA00022738"/>
    </source>
</evidence>
<keyword evidence="3" id="KW-0605">Phycobilisome</keyword>
<dbReference type="PANTHER" id="PTHR12697">
    <property type="entry name" value="PBS LYASE HEAT-LIKE PROTEIN"/>
    <property type="match status" value="1"/>
</dbReference>
<name>A0A8J7CDJ8_9CYAN</name>
<organism evidence="7 8">
    <name type="scientific">Iningainema tapete BLCC-T55</name>
    <dbReference type="NCBI Taxonomy" id="2748662"/>
    <lineage>
        <taxon>Bacteria</taxon>
        <taxon>Bacillati</taxon>
        <taxon>Cyanobacteriota</taxon>
        <taxon>Cyanophyceae</taxon>
        <taxon>Nostocales</taxon>
        <taxon>Scytonemataceae</taxon>
        <taxon>Iningainema tapete</taxon>
    </lineage>
</organism>